<evidence type="ECO:0000256" key="6">
    <source>
        <dbReference type="ARBA" id="ARBA00023180"/>
    </source>
</evidence>
<dbReference type="EC" id="3.2.1.52" evidence="3"/>
<evidence type="ECO:0000256" key="4">
    <source>
        <dbReference type="ARBA" id="ARBA00022729"/>
    </source>
</evidence>
<gene>
    <name evidence="10" type="ORF">RJ641_036568</name>
</gene>
<comment type="catalytic activity">
    <reaction evidence="1">
        <text>Hydrolysis of terminal non-reducing N-acetyl-D-hexosamine residues in N-acetyl-beta-D-hexosaminides.</text>
        <dbReference type="EC" id="3.2.1.52"/>
    </reaction>
</comment>
<dbReference type="InterPro" id="IPR015883">
    <property type="entry name" value="Glyco_hydro_20_cat"/>
</dbReference>
<keyword evidence="4" id="KW-0732">Signal</keyword>
<keyword evidence="7" id="KW-0326">Glycosidase</keyword>
<dbReference type="Gene3D" id="3.20.20.80">
    <property type="entry name" value="Glycosidases"/>
    <property type="match status" value="1"/>
</dbReference>
<dbReference type="GO" id="GO:0030203">
    <property type="term" value="P:glycosaminoglycan metabolic process"/>
    <property type="evidence" value="ECO:0007669"/>
    <property type="project" value="TreeGrafter"/>
</dbReference>
<evidence type="ECO:0000256" key="3">
    <source>
        <dbReference type="ARBA" id="ARBA00012663"/>
    </source>
</evidence>
<evidence type="ECO:0000256" key="2">
    <source>
        <dbReference type="ARBA" id="ARBA00006285"/>
    </source>
</evidence>
<evidence type="ECO:0000313" key="11">
    <source>
        <dbReference type="Proteomes" id="UP001370490"/>
    </source>
</evidence>
<dbReference type="PANTHER" id="PTHR22600:SF26">
    <property type="entry name" value="BETA-N-ACETYLHEXOSAMINIDASE"/>
    <property type="match status" value="1"/>
</dbReference>
<dbReference type="Pfam" id="PF00728">
    <property type="entry name" value="Glyco_hydro_20"/>
    <property type="match status" value="1"/>
</dbReference>
<keyword evidence="11" id="KW-1185">Reference proteome</keyword>
<accession>A0AAN8ZB37</accession>
<evidence type="ECO:0000313" key="10">
    <source>
        <dbReference type="EMBL" id="KAK6933674.1"/>
    </source>
</evidence>
<evidence type="ECO:0000259" key="9">
    <source>
        <dbReference type="Pfam" id="PF00728"/>
    </source>
</evidence>
<protein>
    <recommendedName>
        <fullName evidence="3">beta-N-acetylhexosaminidase</fullName>
        <ecNumber evidence="3">3.2.1.52</ecNumber>
    </recommendedName>
</protein>
<dbReference type="InterPro" id="IPR017853">
    <property type="entry name" value="GH"/>
</dbReference>
<dbReference type="GO" id="GO:0005975">
    <property type="term" value="P:carbohydrate metabolic process"/>
    <property type="evidence" value="ECO:0007669"/>
    <property type="project" value="InterPro"/>
</dbReference>
<dbReference type="PANTHER" id="PTHR22600">
    <property type="entry name" value="BETA-HEXOSAMINIDASE"/>
    <property type="match status" value="1"/>
</dbReference>
<organism evidence="10 11">
    <name type="scientific">Dillenia turbinata</name>
    <dbReference type="NCBI Taxonomy" id="194707"/>
    <lineage>
        <taxon>Eukaryota</taxon>
        <taxon>Viridiplantae</taxon>
        <taxon>Streptophyta</taxon>
        <taxon>Embryophyta</taxon>
        <taxon>Tracheophyta</taxon>
        <taxon>Spermatophyta</taxon>
        <taxon>Magnoliopsida</taxon>
        <taxon>eudicotyledons</taxon>
        <taxon>Gunneridae</taxon>
        <taxon>Pentapetalae</taxon>
        <taxon>Dilleniales</taxon>
        <taxon>Dilleniaceae</taxon>
        <taxon>Dillenia</taxon>
    </lineage>
</organism>
<dbReference type="FunFam" id="3.20.20.80:FF:000063">
    <property type="entry name" value="Beta-hexosaminidase"/>
    <property type="match status" value="1"/>
</dbReference>
<feature type="domain" description="Glycoside hydrolase family 20 catalytic" evidence="9">
    <location>
        <begin position="7"/>
        <end position="246"/>
    </location>
</feature>
<evidence type="ECO:0000256" key="1">
    <source>
        <dbReference type="ARBA" id="ARBA00001231"/>
    </source>
</evidence>
<dbReference type="EMBL" id="JBAMMX010000009">
    <property type="protein sequence ID" value="KAK6933674.1"/>
    <property type="molecule type" value="Genomic_DNA"/>
</dbReference>
<dbReference type="Proteomes" id="UP001370490">
    <property type="component" value="Unassembled WGS sequence"/>
</dbReference>
<reference evidence="10 11" key="1">
    <citation type="submission" date="2023-12" db="EMBL/GenBank/DDBJ databases">
        <title>A high-quality genome assembly for Dillenia turbinata (Dilleniales).</title>
        <authorList>
            <person name="Chanderbali A."/>
        </authorList>
    </citation>
    <scope>NUCLEOTIDE SEQUENCE [LARGE SCALE GENOMIC DNA]</scope>
    <source>
        <strain evidence="10">LSX21</strain>
        <tissue evidence="10">Leaf</tissue>
    </source>
</reference>
<dbReference type="InterPro" id="IPR025705">
    <property type="entry name" value="Beta_hexosaminidase_sua/sub"/>
</dbReference>
<name>A0AAN8ZB37_9MAGN</name>
<keyword evidence="5 10" id="KW-0378">Hydrolase</keyword>
<evidence type="ECO:0000256" key="5">
    <source>
        <dbReference type="ARBA" id="ARBA00022801"/>
    </source>
</evidence>
<keyword evidence="6" id="KW-0325">Glycoprotein</keyword>
<comment type="caution">
    <text evidence="10">The sequence shown here is derived from an EMBL/GenBank/DDBJ whole genome shotgun (WGS) entry which is preliminary data.</text>
</comment>
<dbReference type="GO" id="GO:0004563">
    <property type="term" value="F:beta-N-acetylhexosaminidase activity"/>
    <property type="evidence" value="ECO:0007669"/>
    <property type="project" value="UniProtKB-EC"/>
</dbReference>
<dbReference type="GO" id="GO:0016020">
    <property type="term" value="C:membrane"/>
    <property type="evidence" value="ECO:0007669"/>
    <property type="project" value="TreeGrafter"/>
</dbReference>
<evidence type="ECO:0000256" key="7">
    <source>
        <dbReference type="ARBA" id="ARBA00023295"/>
    </source>
</evidence>
<sequence>MFWWPAGSEWADRLASEPGTGHLNPLIPKTYEILKKIFSDMANLFPEQFYHAGGDEIIPGCWKVDPTINKFLSDGGTLSQVLEKFINSTFPDIVSLNRTVVYWEDVLLDPHVNVSPTILPPEQTILQTWNNGPYNTKRVVSLGYRVIVSSADHYYLDCGHGAFLGNDSQYDLPPGSDPGNGGSWCGPFKTWQTIYNYDITYGLNDKESKLVLGGEVALWSEQADPTVLDARVWPRTSALAETLWSGNRDEKGMKRYAEATDRLNEWRHRTVNRGIKAEPIQPLWCVRNPGMCNTVHPFE</sequence>
<dbReference type="SUPFAM" id="SSF51445">
    <property type="entry name" value="(Trans)glycosidases"/>
    <property type="match status" value="1"/>
</dbReference>
<dbReference type="AlphaFoldDB" id="A0AAN8ZB37"/>
<feature type="active site" description="Proton donor" evidence="8">
    <location>
        <position position="56"/>
    </location>
</feature>
<proteinExistence type="inferred from homology"/>
<dbReference type="PRINTS" id="PR00738">
    <property type="entry name" value="GLHYDRLASE20"/>
</dbReference>
<comment type="similarity">
    <text evidence="2">Belongs to the glycosyl hydrolase 20 family.</text>
</comment>
<evidence type="ECO:0000256" key="8">
    <source>
        <dbReference type="PIRSR" id="PIRSR625705-1"/>
    </source>
</evidence>